<dbReference type="InterPro" id="IPR018022">
    <property type="entry name" value="IPT"/>
</dbReference>
<sequence length="316" mass="37205">MKEKDNLVVLLGPTAVGKTSISIELAKKINGEIISADSMQIYKYMDIGTAKITKDEMDDIPHYMIDIIYPDEEFTVADFKKRASEYIRQINDRNNIPMIVGGTGLYINSIVYELKFARVKPNEKFRNKWNNIADKYGNQYIYEELKNVDPLSAKRINVNDRKRIIRALEILHETGKPMSYYNKNFRKETEEYNLVMIGFTMDRAKLYSRINKRVDNMLEQGLIEEVKMLMDMGYTKDLVSMQGIGYKEVIDYLEGNTELNQMIEILKRNTRRFAKRQLTWFRRDNRIKWIDVDQFDSIDSISIYLADYILKSLNIN</sequence>
<keyword evidence="4 10" id="KW-0808">Transferase</keyword>
<evidence type="ECO:0000256" key="9">
    <source>
        <dbReference type="ARBA" id="ARBA00049563"/>
    </source>
</evidence>
<comment type="caution">
    <text evidence="10">Lacks conserved residue(s) required for the propagation of feature annotation.</text>
</comment>
<feature type="binding site" evidence="10">
    <location>
        <begin position="12"/>
        <end position="19"/>
    </location>
    <ligand>
        <name>ATP</name>
        <dbReference type="ChEBI" id="CHEBI:30616"/>
    </ligand>
</feature>
<dbReference type="InterPro" id="IPR039657">
    <property type="entry name" value="Dimethylallyltransferase"/>
</dbReference>
<reference evidence="14 15" key="1">
    <citation type="submission" date="2019-03" db="EMBL/GenBank/DDBJ databases">
        <title>Genomic Encyclopedia of Type Strains, Phase IV (KMG-IV): sequencing the most valuable type-strain genomes for metagenomic binning, comparative biology and taxonomic classification.</title>
        <authorList>
            <person name="Goeker M."/>
        </authorList>
    </citation>
    <scope>NUCLEOTIDE SEQUENCE [LARGE SCALE GENOMIC DNA]</scope>
    <source>
        <strain evidence="14 15">DSM 26752</strain>
    </source>
</reference>
<dbReference type="GO" id="GO:0005524">
    <property type="term" value="F:ATP binding"/>
    <property type="evidence" value="ECO:0007669"/>
    <property type="project" value="UniProtKB-UniRule"/>
</dbReference>
<evidence type="ECO:0000256" key="13">
    <source>
        <dbReference type="RuleBase" id="RU003785"/>
    </source>
</evidence>
<comment type="subunit">
    <text evidence="10">Monomer.</text>
</comment>
<feature type="site" description="Interaction with substrate tRNA" evidence="10">
    <location>
        <position position="103"/>
    </location>
</feature>
<keyword evidence="6 10" id="KW-0547">Nucleotide-binding</keyword>
<protein>
    <recommendedName>
        <fullName evidence="10">tRNA dimethylallyltransferase</fullName>
        <ecNumber evidence="10">2.5.1.75</ecNumber>
    </recommendedName>
    <alternativeName>
        <fullName evidence="10">Dimethylallyl diphosphate:tRNA dimethylallyltransferase</fullName>
        <shortName evidence="10">DMAPP:tRNA dimethylallyltransferase</shortName>
        <shortName evidence="10">DMATase</shortName>
    </alternativeName>
    <alternativeName>
        <fullName evidence="10">Isopentenyl-diphosphate:tRNA isopentenyltransferase</fullName>
        <shortName evidence="10">IPP transferase</shortName>
        <shortName evidence="10">IPPT</shortName>
        <shortName evidence="10">IPTase</shortName>
    </alternativeName>
</protein>
<feature type="binding site" evidence="10">
    <location>
        <begin position="14"/>
        <end position="19"/>
    </location>
    <ligand>
        <name>substrate</name>
    </ligand>
</feature>
<evidence type="ECO:0000313" key="15">
    <source>
        <dbReference type="Proteomes" id="UP000294567"/>
    </source>
</evidence>
<feature type="site" description="Interaction with substrate tRNA" evidence="10">
    <location>
        <position position="126"/>
    </location>
</feature>
<dbReference type="Gene3D" id="3.40.50.300">
    <property type="entry name" value="P-loop containing nucleotide triphosphate hydrolases"/>
    <property type="match status" value="1"/>
</dbReference>
<organism evidence="14 15">
    <name type="scientific">Keratinibaculum paraultunense</name>
    <dbReference type="NCBI Taxonomy" id="1278232"/>
    <lineage>
        <taxon>Bacteria</taxon>
        <taxon>Bacillati</taxon>
        <taxon>Bacillota</taxon>
        <taxon>Tissierellia</taxon>
        <taxon>Tissierellales</taxon>
        <taxon>Tepidimicrobiaceae</taxon>
        <taxon>Keratinibaculum</taxon>
    </lineage>
</organism>
<evidence type="ECO:0000256" key="8">
    <source>
        <dbReference type="ARBA" id="ARBA00022842"/>
    </source>
</evidence>
<evidence type="ECO:0000256" key="7">
    <source>
        <dbReference type="ARBA" id="ARBA00022840"/>
    </source>
</evidence>
<accession>A0A4R3KYY5</accession>
<dbReference type="Gene3D" id="1.10.20.140">
    <property type="match status" value="1"/>
</dbReference>
<feature type="region of interest" description="Interaction with substrate tRNA" evidence="10">
    <location>
        <begin position="37"/>
        <end position="40"/>
    </location>
</feature>
<evidence type="ECO:0000256" key="6">
    <source>
        <dbReference type="ARBA" id="ARBA00022741"/>
    </source>
</evidence>
<evidence type="ECO:0000256" key="2">
    <source>
        <dbReference type="ARBA" id="ARBA00003213"/>
    </source>
</evidence>
<dbReference type="Pfam" id="PF01715">
    <property type="entry name" value="IPPT"/>
    <property type="match status" value="1"/>
</dbReference>
<gene>
    <name evidence="10" type="primary">miaA</name>
    <name evidence="14" type="ORF">EDD65_102335</name>
</gene>
<keyword evidence="15" id="KW-1185">Reference proteome</keyword>
<dbReference type="AlphaFoldDB" id="A0A4R3KYY5"/>
<dbReference type="PANTHER" id="PTHR11088:SF60">
    <property type="entry name" value="TRNA DIMETHYLALLYLTRANSFERASE"/>
    <property type="match status" value="1"/>
</dbReference>
<dbReference type="GO" id="GO:0052381">
    <property type="term" value="F:tRNA dimethylallyltransferase activity"/>
    <property type="evidence" value="ECO:0007669"/>
    <property type="project" value="UniProtKB-UniRule"/>
</dbReference>
<evidence type="ECO:0000256" key="3">
    <source>
        <dbReference type="ARBA" id="ARBA00005842"/>
    </source>
</evidence>
<dbReference type="RefSeq" id="WP_132026236.1">
    <property type="nucleotide sequence ID" value="NZ_CP068564.1"/>
</dbReference>
<dbReference type="HAMAP" id="MF_00185">
    <property type="entry name" value="IPP_trans"/>
    <property type="match status" value="1"/>
</dbReference>
<comment type="similarity">
    <text evidence="3 10 13">Belongs to the IPP transferase family.</text>
</comment>
<evidence type="ECO:0000256" key="10">
    <source>
        <dbReference type="HAMAP-Rule" id="MF_00185"/>
    </source>
</evidence>
<name>A0A4R3KYY5_9FIRM</name>
<keyword evidence="7 10" id="KW-0067">ATP-binding</keyword>
<comment type="caution">
    <text evidence="14">The sequence shown here is derived from an EMBL/GenBank/DDBJ whole genome shotgun (WGS) entry which is preliminary data.</text>
</comment>
<comment type="cofactor">
    <cofactor evidence="1 10">
        <name>Mg(2+)</name>
        <dbReference type="ChEBI" id="CHEBI:18420"/>
    </cofactor>
</comment>
<dbReference type="GO" id="GO:0006400">
    <property type="term" value="P:tRNA modification"/>
    <property type="evidence" value="ECO:0007669"/>
    <property type="project" value="TreeGrafter"/>
</dbReference>
<evidence type="ECO:0000256" key="11">
    <source>
        <dbReference type="RuleBase" id="RU003783"/>
    </source>
</evidence>
<evidence type="ECO:0000256" key="12">
    <source>
        <dbReference type="RuleBase" id="RU003784"/>
    </source>
</evidence>
<evidence type="ECO:0000256" key="1">
    <source>
        <dbReference type="ARBA" id="ARBA00001946"/>
    </source>
</evidence>
<dbReference type="EMBL" id="SMAE01000002">
    <property type="protein sequence ID" value="TCS91400.1"/>
    <property type="molecule type" value="Genomic_DNA"/>
</dbReference>
<evidence type="ECO:0000256" key="4">
    <source>
        <dbReference type="ARBA" id="ARBA00022679"/>
    </source>
</evidence>
<dbReference type="InterPro" id="IPR027417">
    <property type="entry name" value="P-loop_NTPase"/>
</dbReference>
<evidence type="ECO:0000313" key="14">
    <source>
        <dbReference type="EMBL" id="TCS91400.1"/>
    </source>
</evidence>
<dbReference type="SUPFAM" id="SSF52540">
    <property type="entry name" value="P-loop containing nucleoside triphosphate hydrolases"/>
    <property type="match status" value="2"/>
</dbReference>
<comment type="catalytic activity">
    <reaction evidence="9 10 11">
        <text>adenosine(37) in tRNA + dimethylallyl diphosphate = N(6)-dimethylallyladenosine(37) in tRNA + diphosphate</text>
        <dbReference type="Rhea" id="RHEA:26482"/>
        <dbReference type="Rhea" id="RHEA-COMP:10162"/>
        <dbReference type="Rhea" id="RHEA-COMP:10375"/>
        <dbReference type="ChEBI" id="CHEBI:33019"/>
        <dbReference type="ChEBI" id="CHEBI:57623"/>
        <dbReference type="ChEBI" id="CHEBI:74411"/>
        <dbReference type="ChEBI" id="CHEBI:74415"/>
        <dbReference type="EC" id="2.5.1.75"/>
    </reaction>
</comment>
<keyword evidence="8 10" id="KW-0460">Magnesium</keyword>
<evidence type="ECO:0000256" key="5">
    <source>
        <dbReference type="ARBA" id="ARBA00022694"/>
    </source>
</evidence>
<dbReference type="NCBIfam" id="TIGR00174">
    <property type="entry name" value="miaA"/>
    <property type="match status" value="1"/>
</dbReference>
<dbReference type="Proteomes" id="UP000294567">
    <property type="component" value="Unassembled WGS sequence"/>
</dbReference>
<dbReference type="EC" id="2.5.1.75" evidence="10"/>
<comment type="function">
    <text evidence="2 10 12">Catalyzes the transfer of a dimethylallyl group onto the adenine at position 37 in tRNAs that read codons beginning with uridine, leading to the formation of N6-(dimethylallyl)adenosine (i(6)A).</text>
</comment>
<proteinExistence type="inferred from homology"/>
<dbReference type="PANTHER" id="PTHR11088">
    <property type="entry name" value="TRNA DIMETHYLALLYLTRANSFERASE"/>
    <property type="match status" value="1"/>
</dbReference>
<dbReference type="OrthoDB" id="9776390at2"/>
<keyword evidence="5 10" id="KW-0819">tRNA processing</keyword>